<dbReference type="SUPFAM" id="SSF53474">
    <property type="entry name" value="alpha/beta-Hydrolases"/>
    <property type="match status" value="1"/>
</dbReference>
<dbReference type="AlphaFoldDB" id="A0A1G7ERB8"/>
<proteinExistence type="predicted"/>
<dbReference type="GO" id="GO:0016787">
    <property type="term" value="F:hydrolase activity"/>
    <property type="evidence" value="ECO:0007669"/>
    <property type="project" value="UniProtKB-KW"/>
</dbReference>
<evidence type="ECO:0000313" key="1">
    <source>
        <dbReference type="EMBL" id="SDE66169.1"/>
    </source>
</evidence>
<gene>
    <name evidence="1" type="ORF">SAMN04487996_106145</name>
</gene>
<keyword evidence="1" id="KW-0378">Hydrolase</keyword>
<dbReference type="Gene3D" id="3.40.50.1820">
    <property type="entry name" value="alpha/beta hydrolase"/>
    <property type="match status" value="1"/>
</dbReference>
<accession>A0A1G7ERB8</accession>
<dbReference type="OrthoDB" id="5416147at2"/>
<organism evidence="1 2">
    <name type="scientific">Dyadobacter soli</name>
    <dbReference type="NCBI Taxonomy" id="659014"/>
    <lineage>
        <taxon>Bacteria</taxon>
        <taxon>Pseudomonadati</taxon>
        <taxon>Bacteroidota</taxon>
        <taxon>Cytophagia</taxon>
        <taxon>Cytophagales</taxon>
        <taxon>Spirosomataceae</taxon>
        <taxon>Dyadobacter</taxon>
    </lineage>
</organism>
<dbReference type="Proteomes" id="UP000198748">
    <property type="component" value="Unassembled WGS sequence"/>
</dbReference>
<reference evidence="2" key="1">
    <citation type="submission" date="2016-10" db="EMBL/GenBank/DDBJ databases">
        <authorList>
            <person name="Varghese N."/>
            <person name="Submissions S."/>
        </authorList>
    </citation>
    <scope>NUCLEOTIDE SEQUENCE [LARGE SCALE GENOMIC DNA]</scope>
    <source>
        <strain evidence="2">DSM 25329</strain>
    </source>
</reference>
<sequence>MLKFILWVAAILVILGVVYISGPKVPEARLTPVLPTVTSDLVKLEEEVNRTEKATPLLKPDNEARIVWANDSLKQKTTYSIVYIHGFGASWAEGDPVHKDLAKKYGANLYLARMHDAGIADTNALDDLTPANFLAGAKRALAIGKVLGDSVIVIGTSAGGLLSVYLAATHPEIKGLVLYSPCMAIANPAMKLVTGPWGQQILHKVMGTHNMGKDSIPAQAQFWLQGYHTNGLTTLQQMIDAIARPEIFAEVKMPVFVGYYYKDEEHQDKVVSVKAIRKMFEGLGTRAELKEEMAFPETGDHVIGSHLRSKDVKSVYEATDRFFQEKLHLKPVENLIAQP</sequence>
<protein>
    <submittedName>
        <fullName evidence="1">Alpha/beta hydrolase family protein</fullName>
    </submittedName>
</protein>
<keyword evidence="2" id="KW-1185">Reference proteome</keyword>
<dbReference type="STRING" id="659014.SAMN04487996_106145"/>
<dbReference type="InterPro" id="IPR029058">
    <property type="entry name" value="AB_hydrolase_fold"/>
</dbReference>
<dbReference type="RefSeq" id="WP_090149283.1">
    <property type="nucleotide sequence ID" value="NZ_FNAN01000006.1"/>
</dbReference>
<dbReference type="EMBL" id="FNAN01000006">
    <property type="protein sequence ID" value="SDE66169.1"/>
    <property type="molecule type" value="Genomic_DNA"/>
</dbReference>
<evidence type="ECO:0000313" key="2">
    <source>
        <dbReference type="Proteomes" id="UP000198748"/>
    </source>
</evidence>
<name>A0A1G7ERB8_9BACT</name>